<dbReference type="InParanoid" id="A0A3Q1GKC1"/>
<dbReference type="GO" id="GO:0005930">
    <property type="term" value="C:axoneme"/>
    <property type="evidence" value="ECO:0007669"/>
    <property type="project" value="UniProtKB-SubCell"/>
</dbReference>
<organism evidence="8 9">
    <name type="scientific">Acanthochromis polyacanthus</name>
    <name type="common">spiny chromis</name>
    <dbReference type="NCBI Taxonomy" id="80966"/>
    <lineage>
        <taxon>Eukaryota</taxon>
        <taxon>Metazoa</taxon>
        <taxon>Chordata</taxon>
        <taxon>Craniata</taxon>
        <taxon>Vertebrata</taxon>
        <taxon>Euteleostomi</taxon>
        <taxon>Actinopterygii</taxon>
        <taxon>Neopterygii</taxon>
        <taxon>Teleostei</taxon>
        <taxon>Neoteleostei</taxon>
        <taxon>Acanthomorphata</taxon>
        <taxon>Ovalentaria</taxon>
        <taxon>Pomacentridae</taxon>
        <taxon>Acanthochromis</taxon>
    </lineage>
</organism>
<dbReference type="FunCoup" id="A0A3Q1GKC1">
    <property type="interactions" value="71"/>
</dbReference>
<evidence type="ECO:0000256" key="7">
    <source>
        <dbReference type="ARBA" id="ARBA00023273"/>
    </source>
</evidence>
<dbReference type="PANTHER" id="PTHR31078">
    <property type="entry name" value="CILIA- AND FLAGELLA-ASSOCIATED PROTEIN 300"/>
    <property type="match status" value="1"/>
</dbReference>
<dbReference type="Ensembl" id="ENSAPOT00000027273.1">
    <property type="protein sequence ID" value="ENSAPOP00000017850.1"/>
    <property type="gene ID" value="ENSAPOG00000021099.1"/>
</dbReference>
<dbReference type="PANTHER" id="PTHR31078:SF1">
    <property type="entry name" value="CILIA- AND FLAGELLA-ASSOCIATED PROTEIN 300"/>
    <property type="match status" value="1"/>
</dbReference>
<comment type="similarity">
    <text evidence="3">Belongs to the CFAP300 family.</text>
</comment>
<evidence type="ECO:0000313" key="9">
    <source>
        <dbReference type="Proteomes" id="UP000257200"/>
    </source>
</evidence>
<sequence length="300" mass="34405">MSAHVADWSFKHHEPASYLRTEVSLPLSVSANTDKTVNMAAERCPFEQTYSFSPLPTKKFSFLQDKDTLALLMKWSMLGRISTQCYSFDHSFSSYNSDKFALSFFRDPDVVSSLRKMKVGGQVPLEKPVVSVSVESVPCTQVSMELFDPIYSCGVVRPSGQVVKCFHDVHPDYDELRQMLQEEDSEHYYVFGREQRAEFLFRVFKHLCVGGELCQHEDTIDPYISTTKQMYKDLISVQKDPETKKISVVSTVLKVCAYDESGPCYPTREEDQTFAYLIVDPFRRHVTLFSHFYGVGNFAF</sequence>
<evidence type="ECO:0000313" key="8">
    <source>
        <dbReference type="Ensembl" id="ENSAPOP00000017850.1"/>
    </source>
</evidence>
<evidence type="ECO:0000256" key="6">
    <source>
        <dbReference type="ARBA" id="ARBA00023212"/>
    </source>
</evidence>
<evidence type="ECO:0000256" key="5">
    <source>
        <dbReference type="ARBA" id="ARBA00022490"/>
    </source>
</evidence>
<dbReference type="STRING" id="80966.ENSAPOP00000017850"/>
<accession>A0A3Q1GKC1</accession>
<dbReference type="AlphaFoldDB" id="A0A3Q1GKC1"/>
<reference evidence="8" key="2">
    <citation type="submission" date="2025-09" db="UniProtKB">
        <authorList>
            <consortium name="Ensembl"/>
        </authorList>
    </citation>
    <scope>IDENTIFICATION</scope>
</reference>
<evidence type="ECO:0000256" key="4">
    <source>
        <dbReference type="ARBA" id="ARBA00022174"/>
    </source>
</evidence>
<proteinExistence type="inferred from homology"/>
<keyword evidence="9" id="KW-1185">Reference proteome</keyword>
<dbReference type="GeneTree" id="ENSGT00510000047559"/>
<dbReference type="Pfam" id="PF14926">
    <property type="entry name" value="CFAP300"/>
    <property type="match status" value="1"/>
</dbReference>
<evidence type="ECO:0000256" key="3">
    <source>
        <dbReference type="ARBA" id="ARBA00009205"/>
    </source>
</evidence>
<evidence type="ECO:0000256" key="2">
    <source>
        <dbReference type="ARBA" id="ARBA00004430"/>
    </source>
</evidence>
<keyword evidence="6" id="KW-0206">Cytoskeleton</keyword>
<reference evidence="8" key="1">
    <citation type="submission" date="2025-08" db="UniProtKB">
        <authorList>
            <consortium name="Ensembl"/>
        </authorList>
    </citation>
    <scope>IDENTIFICATION</scope>
</reference>
<dbReference type="Proteomes" id="UP000257200">
    <property type="component" value="Unplaced"/>
</dbReference>
<comment type="subcellular location">
    <subcellularLocation>
        <location evidence="2">Cytoplasm</location>
        <location evidence="2">Cytoskeleton</location>
        <location evidence="2">Cilium axoneme</location>
    </subcellularLocation>
</comment>
<keyword evidence="5" id="KW-0963">Cytoplasm</keyword>
<keyword evidence="7" id="KW-0966">Cell projection</keyword>
<name>A0A3Q1GKC1_9TELE</name>
<evidence type="ECO:0000256" key="1">
    <source>
        <dbReference type="ARBA" id="ARBA00002404"/>
    </source>
</evidence>
<protein>
    <recommendedName>
        <fullName evidence="4">Cilia- and flagella-associated protein 300</fullName>
    </recommendedName>
</protein>
<comment type="function">
    <text evidence="1">Cilium- and flagellum-specific protein that plays a role in axonemal structure organization and motility. May play a role in outer and inner dynein arm assembly.</text>
</comment>
<dbReference type="InterPro" id="IPR029416">
    <property type="entry name" value="CFAP300"/>
</dbReference>